<evidence type="ECO:0000256" key="1">
    <source>
        <dbReference type="ARBA" id="ARBA00006157"/>
    </source>
</evidence>
<evidence type="ECO:0000256" key="5">
    <source>
        <dbReference type="SAM" id="MobiDB-lite"/>
    </source>
</evidence>
<dbReference type="EMBL" id="PKQI01000007">
    <property type="protein sequence ID" value="NNV23966.1"/>
    <property type="molecule type" value="Genomic_DNA"/>
</dbReference>
<feature type="domain" description="Ner winged helix-turn-helix DNA-binding" evidence="6">
    <location>
        <begin position="7"/>
        <end position="69"/>
    </location>
</feature>
<dbReference type="RefSeq" id="WP_171380742.1">
    <property type="nucleotide sequence ID" value="NZ_PKQI01000007.1"/>
</dbReference>
<evidence type="ECO:0000256" key="3">
    <source>
        <dbReference type="ARBA" id="ARBA00023125"/>
    </source>
</evidence>
<organism evidence="7 8">
    <name type="scientific">Brucella pseudogrignonensis</name>
    <dbReference type="NCBI Taxonomy" id="419475"/>
    <lineage>
        <taxon>Bacteria</taxon>
        <taxon>Pseudomonadati</taxon>
        <taxon>Pseudomonadota</taxon>
        <taxon>Alphaproteobacteria</taxon>
        <taxon>Hyphomicrobiales</taxon>
        <taxon>Brucellaceae</taxon>
        <taxon>Brucella/Ochrobactrum group</taxon>
        <taxon>Brucella</taxon>
    </lineage>
</organism>
<reference evidence="7 8" key="1">
    <citation type="submission" date="2018-11" db="EMBL/GenBank/DDBJ databases">
        <title>Genome sequencing and analysis.</title>
        <authorList>
            <person name="Huang Y.-T."/>
        </authorList>
    </citation>
    <scope>NUCLEOTIDE SEQUENCE [LARGE SCALE GENOMIC DNA]</scope>
    <source>
        <strain evidence="7 8">SHIN</strain>
    </source>
</reference>
<comment type="similarity">
    <text evidence="1">Belongs to the ner transcriptional regulatory family.</text>
</comment>
<comment type="caution">
    <text evidence="7">The sequence shown here is derived from an EMBL/GenBank/DDBJ whole genome shotgun (WGS) entry which is preliminary data.</text>
</comment>
<dbReference type="GO" id="GO:0003677">
    <property type="term" value="F:DNA binding"/>
    <property type="evidence" value="ECO:0007669"/>
    <property type="project" value="UniProtKB-KW"/>
</dbReference>
<keyword evidence="3" id="KW-0238">DNA-binding</keyword>
<evidence type="ECO:0000313" key="8">
    <source>
        <dbReference type="Proteomes" id="UP000526233"/>
    </source>
</evidence>
<dbReference type="SUPFAM" id="SSF47413">
    <property type="entry name" value="lambda repressor-like DNA-binding domains"/>
    <property type="match status" value="1"/>
</dbReference>
<protein>
    <recommendedName>
        <fullName evidence="6">Ner winged helix-turn-helix DNA-binding domain-containing protein</fullName>
    </recommendedName>
</protein>
<keyword evidence="4" id="KW-0804">Transcription</keyword>
<proteinExistence type="inferred from homology"/>
<evidence type="ECO:0000256" key="2">
    <source>
        <dbReference type="ARBA" id="ARBA00023015"/>
    </source>
</evidence>
<sequence>MTTTKKWDRTAIKRELLRQNKTLTGIARDAGLYESACRQGMIGASRPGAEALAQALGVPFREMFPEDMYTRGRHDSPDTSSNKSCNGRAKRPARADGTQTAA</sequence>
<keyword evidence="2" id="KW-0805">Transcription regulation</keyword>
<feature type="compositionally biased region" description="Basic and acidic residues" evidence="5">
    <location>
        <begin position="68"/>
        <end position="77"/>
    </location>
</feature>
<dbReference type="Pfam" id="PF13693">
    <property type="entry name" value="HTH_35"/>
    <property type="match status" value="1"/>
</dbReference>
<dbReference type="InterPro" id="IPR038722">
    <property type="entry name" value="Ner_HTH_dom"/>
</dbReference>
<accession>A0A7Y3X034</accession>
<evidence type="ECO:0000313" key="7">
    <source>
        <dbReference type="EMBL" id="NNV23966.1"/>
    </source>
</evidence>
<dbReference type="Proteomes" id="UP000526233">
    <property type="component" value="Unassembled WGS sequence"/>
</dbReference>
<feature type="region of interest" description="Disordered" evidence="5">
    <location>
        <begin position="67"/>
        <end position="102"/>
    </location>
</feature>
<name>A0A7Y3X034_9HYPH</name>
<evidence type="ECO:0000256" key="4">
    <source>
        <dbReference type="ARBA" id="ARBA00023163"/>
    </source>
</evidence>
<evidence type="ECO:0000259" key="6">
    <source>
        <dbReference type="Pfam" id="PF13693"/>
    </source>
</evidence>
<dbReference type="Gene3D" id="1.10.260.40">
    <property type="entry name" value="lambda repressor-like DNA-binding domains"/>
    <property type="match status" value="1"/>
</dbReference>
<gene>
    <name evidence="7" type="ORF">EHE22_26820</name>
</gene>
<dbReference type="InterPro" id="IPR010982">
    <property type="entry name" value="Lambda_DNA-bd_dom_sf"/>
</dbReference>
<dbReference type="AlphaFoldDB" id="A0A7Y3X034"/>